<dbReference type="ExpressionAtlas" id="A0A178W6U9">
    <property type="expression patterns" value="baseline and differential"/>
</dbReference>
<gene>
    <name evidence="3" type="ordered locus">AXX17_At1g43820</name>
</gene>
<dbReference type="InterPro" id="IPR050466">
    <property type="entry name" value="Carboxylest/Gibb_receptor"/>
</dbReference>
<dbReference type="PANTHER" id="PTHR23024">
    <property type="entry name" value="ARYLACETAMIDE DEACETYLASE"/>
    <property type="match status" value="1"/>
</dbReference>
<evidence type="ECO:0000313" key="3">
    <source>
        <dbReference type="EMBL" id="OAP14038.1"/>
    </source>
</evidence>
<dbReference type="Proteomes" id="UP000078284">
    <property type="component" value="Chromosome 1"/>
</dbReference>
<proteinExistence type="inferred from homology"/>
<organism evidence="3 4">
    <name type="scientific">Arabidopsis thaliana</name>
    <name type="common">Mouse-ear cress</name>
    <dbReference type="NCBI Taxonomy" id="3702"/>
    <lineage>
        <taxon>Eukaryota</taxon>
        <taxon>Viridiplantae</taxon>
        <taxon>Streptophyta</taxon>
        <taxon>Embryophyta</taxon>
        <taxon>Tracheophyta</taxon>
        <taxon>Spermatophyta</taxon>
        <taxon>Magnoliopsida</taxon>
        <taxon>eudicotyledons</taxon>
        <taxon>Gunneridae</taxon>
        <taxon>Pentapetalae</taxon>
        <taxon>rosids</taxon>
        <taxon>malvids</taxon>
        <taxon>Brassicales</taxon>
        <taxon>Brassicaceae</taxon>
        <taxon>Camelineae</taxon>
        <taxon>Arabidopsis</taxon>
    </lineage>
</organism>
<comment type="similarity">
    <text evidence="1">Belongs to the 'GDXG' lipolytic enzyme family.</text>
</comment>
<dbReference type="EMBL" id="LUHQ01000001">
    <property type="protein sequence ID" value="OAP14038.1"/>
    <property type="molecule type" value="Genomic_DNA"/>
</dbReference>
<dbReference type="SUPFAM" id="SSF53474">
    <property type="entry name" value="alpha/beta-Hydrolases"/>
    <property type="match status" value="1"/>
</dbReference>
<comment type="caution">
    <text evidence="3">The sequence shown here is derived from an EMBL/GenBank/DDBJ whole genome shotgun (WGS) entry which is preliminary data.</text>
</comment>
<name>A0A178W6U9_ARATH</name>
<dbReference type="InterPro" id="IPR013094">
    <property type="entry name" value="AB_hydrolase_3"/>
</dbReference>
<dbReference type="Pfam" id="PF07859">
    <property type="entry name" value="Abhydrolase_3"/>
    <property type="match status" value="1"/>
</dbReference>
<evidence type="ECO:0000256" key="1">
    <source>
        <dbReference type="ARBA" id="ARBA00010515"/>
    </source>
</evidence>
<evidence type="ECO:0000313" key="4">
    <source>
        <dbReference type="Proteomes" id="UP000078284"/>
    </source>
</evidence>
<feature type="domain" description="Alpha/beta hydrolase fold-3" evidence="2">
    <location>
        <begin position="77"/>
        <end position="293"/>
    </location>
</feature>
<protein>
    <recommendedName>
        <fullName evidence="2">Alpha/beta hydrolase fold-3 domain-containing protein</fullName>
    </recommendedName>
</protein>
<dbReference type="PANTHER" id="PTHR23024:SF441">
    <property type="entry name" value="CARBOXYLESTERASE 3-RELATED"/>
    <property type="match status" value="1"/>
</dbReference>
<dbReference type="Gene3D" id="3.40.50.1820">
    <property type="entry name" value="alpha/beta hydrolase"/>
    <property type="match status" value="1"/>
</dbReference>
<evidence type="ECO:0000259" key="2">
    <source>
        <dbReference type="Pfam" id="PF07859"/>
    </source>
</evidence>
<reference evidence="4" key="1">
    <citation type="journal article" date="2016" name="Proc. Natl. Acad. Sci. U.S.A.">
        <title>Chromosome-level assembly of Arabidopsis thaliana Ler reveals the extent of translocation and inversion polymorphisms.</title>
        <authorList>
            <person name="Zapata L."/>
            <person name="Ding J."/>
            <person name="Willing E.M."/>
            <person name="Hartwig B."/>
            <person name="Bezdan D."/>
            <person name="Jiao W.B."/>
            <person name="Patel V."/>
            <person name="Velikkakam James G."/>
            <person name="Koornneef M."/>
            <person name="Ossowski S."/>
            <person name="Schneeberger K."/>
        </authorList>
    </citation>
    <scope>NUCLEOTIDE SEQUENCE [LARGE SCALE GENOMIC DNA]</scope>
    <source>
        <strain evidence="4">cv. Landsberg erecta</strain>
    </source>
</reference>
<accession>A0A178W6U9</accession>
<dbReference type="AlphaFoldDB" id="A0A178W6U9"/>
<dbReference type="GO" id="GO:0016787">
    <property type="term" value="F:hydrolase activity"/>
    <property type="evidence" value="ECO:0007669"/>
    <property type="project" value="UniProtKB-KW"/>
</dbReference>
<dbReference type="InterPro" id="IPR029058">
    <property type="entry name" value="AB_hydrolase_fold"/>
</dbReference>
<sequence>MESDLTTEHHLPFIRIHKNGRVERLSGNDIKPTSLNPQNDVVSKDVMYSSDHNLSVRMFLPNKSRKLDTAGNKIPLLIYFHGGAYIIQSPFSPVYHNYLTEVVITANCLAVSVQYRLAPEHPVPAAYDDSWSAIQWIFTHSDDWINEYADFSRVFIAGDSAGANISHHMGIRAGKEKLSPTIKGIVMVHPGFWGKEPIDEHDVQDGEVRNKIAYIWENIVSPNSVDGVNDPWFNVVGSESDVSEMGCEKVLVAVAGKDVFWRQGLAYTAKLEKSEWKGTVEVIEEEQAGHCFHLHNPSSQNASKLMKKFVEFIILS</sequence>